<name>A0A328WK30_9FLAO</name>
<dbReference type="Proteomes" id="UP000249518">
    <property type="component" value="Unassembled WGS sequence"/>
</dbReference>
<comment type="caution">
    <text evidence="1">The sequence shown here is derived from an EMBL/GenBank/DDBJ whole genome shotgun (WGS) entry which is preliminary data.</text>
</comment>
<proteinExistence type="predicted"/>
<evidence type="ECO:0000313" key="2">
    <source>
        <dbReference type="Proteomes" id="UP000249518"/>
    </source>
</evidence>
<dbReference type="EMBL" id="QLSV01000016">
    <property type="protein sequence ID" value="RAR46601.1"/>
    <property type="molecule type" value="Genomic_DNA"/>
</dbReference>
<evidence type="ECO:0000313" key="1">
    <source>
        <dbReference type="EMBL" id="RAR46601.1"/>
    </source>
</evidence>
<reference evidence="1 2" key="1">
    <citation type="submission" date="2018-06" db="EMBL/GenBank/DDBJ databases">
        <title>Genomic Encyclopedia of Type Strains, Phase III (KMG-III): the genomes of soil and plant-associated and newly described type strains.</title>
        <authorList>
            <person name="Whitman W."/>
        </authorList>
    </citation>
    <scope>NUCLEOTIDE SEQUENCE [LARGE SCALE GENOMIC DNA]</scope>
    <source>
        <strain evidence="1 2">CGMCC 1.12504</strain>
    </source>
</reference>
<sequence>MIKKIIALIKENKENQRHIIRQNEELIWANVFHDSIRDKSHLQNLSLNIGRWAGGYSFFYLLNRIMSDAKPQRILEFGLGESSKFISSCLEHDLKTGIHHIIEQSSDWDKAFKKRFTLSDFSNVSICPLVKKDVNGHEVNCYEGLTEIVSGKFDFYLVDGPFGSSHFSRYDILPLAERLTPTDDFIIIIDDYDRVGEKETAQSLVTLFAEKQIKVHIKHFVGVKKVWLLTTPKYRFLTSV</sequence>
<dbReference type="AlphaFoldDB" id="A0A328WK30"/>
<organism evidence="1 2">
    <name type="scientific">Flavobacterium lacus</name>
    <dbReference type="NCBI Taxonomy" id="1353778"/>
    <lineage>
        <taxon>Bacteria</taxon>
        <taxon>Pseudomonadati</taxon>
        <taxon>Bacteroidota</taxon>
        <taxon>Flavobacteriia</taxon>
        <taxon>Flavobacteriales</taxon>
        <taxon>Flavobacteriaceae</taxon>
        <taxon>Flavobacterium</taxon>
    </lineage>
</organism>
<evidence type="ECO:0008006" key="3">
    <source>
        <dbReference type="Google" id="ProtNLM"/>
    </source>
</evidence>
<dbReference type="OrthoDB" id="668882at2"/>
<gene>
    <name evidence="1" type="ORF">B0I10_1164</name>
</gene>
<dbReference type="Gene3D" id="3.40.50.150">
    <property type="entry name" value="Vaccinia Virus protein VP39"/>
    <property type="match status" value="1"/>
</dbReference>
<protein>
    <recommendedName>
        <fullName evidence="3">Methyltransferase family protein</fullName>
    </recommendedName>
</protein>
<keyword evidence="2" id="KW-1185">Reference proteome</keyword>
<dbReference type="InterPro" id="IPR029063">
    <property type="entry name" value="SAM-dependent_MTases_sf"/>
</dbReference>
<accession>A0A328WK30</accession>
<dbReference type="RefSeq" id="WP_112087092.1">
    <property type="nucleotide sequence ID" value="NZ_QLSV01000016.1"/>
</dbReference>